<dbReference type="SMART" id="SM00292">
    <property type="entry name" value="BRCT"/>
    <property type="match status" value="4"/>
</dbReference>
<dbReference type="PANTHER" id="PTHR13561">
    <property type="entry name" value="DNA REPLICATION REGULATOR DPB11-RELATED"/>
    <property type="match status" value="1"/>
</dbReference>
<dbReference type="InterPro" id="IPR059215">
    <property type="entry name" value="BRCT2_TopBP1-like"/>
</dbReference>
<gene>
    <name evidence="4" type="ORF">FVE85_8142</name>
</gene>
<dbReference type="InterPro" id="IPR001357">
    <property type="entry name" value="BRCT_dom"/>
</dbReference>
<dbReference type="GO" id="GO:0007095">
    <property type="term" value="P:mitotic G2 DNA damage checkpoint signaling"/>
    <property type="evidence" value="ECO:0007669"/>
    <property type="project" value="TreeGrafter"/>
</dbReference>
<feature type="domain" description="BRCT" evidence="3">
    <location>
        <begin position="135"/>
        <end position="223"/>
    </location>
</feature>
<evidence type="ECO:0000313" key="5">
    <source>
        <dbReference type="Proteomes" id="UP000324585"/>
    </source>
</evidence>
<evidence type="ECO:0000259" key="3">
    <source>
        <dbReference type="PROSITE" id="PS50172"/>
    </source>
</evidence>
<keyword evidence="5" id="KW-1185">Reference proteome</keyword>
<dbReference type="PANTHER" id="PTHR13561:SF20">
    <property type="entry name" value="DNA TOPOISOMERASE 2-BINDING PROTEIN 1"/>
    <property type="match status" value="1"/>
</dbReference>
<evidence type="ECO:0000313" key="4">
    <source>
        <dbReference type="EMBL" id="KAA8492635.1"/>
    </source>
</evidence>
<reference evidence="5" key="1">
    <citation type="journal article" date="2019" name="Nat. Commun.">
        <title>Expansion of phycobilisome linker gene families in mesophilic red algae.</title>
        <authorList>
            <person name="Lee J."/>
            <person name="Kim D."/>
            <person name="Bhattacharya D."/>
            <person name="Yoon H.S."/>
        </authorList>
    </citation>
    <scope>NUCLEOTIDE SEQUENCE [LARGE SCALE GENOMIC DNA]</scope>
    <source>
        <strain evidence="5">CCMP 1328</strain>
    </source>
</reference>
<keyword evidence="4" id="KW-0413">Isomerase</keyword>
<feature type="region of interest" description="Disordered" evidence="2">
    <location>
        <begin position="1051"/>
        <end position="1090"/>
    </location>
</feature>
<dbReference type="Proteomes" id="UP000324585">
    <property type="component" value="Unassembled WGS sequence"/>
</dbReference>
<feature type="compositionally biased region" description="Basic residues" evidence="2">
    <location>
        <begin position="1079"/>
        <end position="1090"/>
    </location>
</feature>
<feature type="domain" description="BRCT" evidence="3">
    <location>
        <begin position="401"/>
        <end position="513"/>
    </location>
</feature>
<dbReference type="CDD" id="cd00027">
    <property type="entry name" value="BRCT"/>
    <property type="match status" value="1"/>
</dbReference>
<feature type="region of interest" description="Disordered" evidence="2">
    <location>
        <begin position="895"/>
        <end position="981"/>
    </location>
</feature>
<accession>A0A5J4YN82</accession>
<dbReference type="GO" id="GO:0016853">
    <property type="term" value="F:isomerase activity"/>
    <property type="evidence" value="ECO:0007669"/>
    <property type="project" value="UniProtKB-KW"/>
</dbReference>
<feature type="region of interest" description="Disordered" evidence="2">
    <location>
        <begin position="646"/>
        <end position="675"/>
    </location>
</feature>
<feature type="compositionally biased region" description="Basic and acidic residues" evidence="2">
    <location>
        <begin position="961"/>
        <end position="981"/>
    </location>
</feature>
<dbReference type="AlphaFoldDB" id="A0A5J4YN82"/>
<protein>
    <submittedName>
        <fullName evidence="4">DNA topoisomerase 2-binding protein 1</fullName>
    </submittedName>
</protein>
<dbReference type="Pfam" id="PF12738">
    <property type="entry name" value="PTCB-BRCT"/>
    <property type="match status" value="2"/>
</dbReference>
<organism evidence="4 5">
    <name type="scientific">Porphyridium purpureum</name>
    <name type="common">Red alga</name>
    <name type="synonym">Porphyridium cruentum</name>
    <dbReference type="NCBI Taxonomy" id="35688"/>
    <lineage>
        <taxon>Eukaryota</taxon>
        <taxon>Rhodophyta</taxon>
        <taxon>Bangiophyceae</taxon>
        <taxon>Porphyridiales</taxon>
        <taxon>Porphyridiaceae</taxon>
        <taxon>Porphyridium</taxon>
    </lineage>
</organism>
<dbReference type="Gene3D" id="3.40.50.10190">
    <property type="entry name" value="BRCT domain"/>
    <property type="match status" value="4"/>
</dbReference>
<dbReference type="GO" id="GO:0006270">
    <property type="term" value="P:DNA replication initiation"/>
    <property type="evidence" value="ECO:0007669"/>
    <property type="project" value="TreeGrafter"/>
</dbReference>
<feature type="compositionally biased region" description="Polar residues" evidence="2">
    <location>
        <begin position="1053"/>
        <end position="1066"/>
    </location>
</feature>
<comment type="caution">
    <text evidence="4">The sequence shown here is derived from an EMBL/GenBank/DDBJ whole genome shotgun (WGS) entry which is preliminary data.</text>
</comment>
<dbReference type="CDD" id="cd17731">
    <property type="entry name" value="BRCT_TopBP1_rpt2_like"/>
    <property type="match status" value="2"/>
</dbReference>
<dbReference type="GO" id="GO:0033314">
    <property type="term" value="P:mitotic DNA replication checkpoint signaling"/>
    <property type="evidence" value="ECO:0007669"/>
    <property type="project" value="TreeGrafter"/>
</dbReference>
<dbReference type="OrthoDB" id="1935339at2759"/>
<feature type="domain" description="BRCT" evidence="3">
    <location>
        <begin position="736"/>
        <end position="842"/>
    </location>
</feature>
<evidence type="ECO:0000256" key="1">
    <source>
        <dbReference type="ARBA" id="ARBA00022737"/>
    </source>
</evidence>
<feature type="region of interest" description="Disordered" evidence="2">
    <location>
        <begin position="864"/>
        <end position="883"/>
    </location>
</feature>
<dbReference type="EMBL" id="VRMN01000009">
    <property type="protein sequence ID" value="KAA8492635.1"/>
    <property type="molecule type" value="Genomic_DNA"/>
</dbReference>
<evidence type="ECO:0000256" key="2">
    <source>
        <dbReference type="SAM" id="MobiDB-lite"/>
    </source>
</evidence>
<name>A0A5J4YN82_PORPP</name>
<keyword evidence="1" id="KW-0677">Repeat</keyword>
<dbReference type="PROSITE" id="PS50172">
    <property type="entry name" value="BRCT"/>
    <property type="match status" value="4"/>
</dbReference>
<sequence length="1090" mass="118065">MADGLLENALILVAAHAADAALQARVVQAVRGAGLACCEWSAPQLHEAHELGTPVVLVASRRDVERLRSSDAWETYGEELVRRRARFVHPELVLMCLQHAQTIPTHVQSFSPLSSAASSGAGAGAETRGAPYVVIESLVLRDCVLCTTGFNRRETSTLELMALSLGAAVERSLSNLVTHLVAERAGSAKHRYATQHNLPSVTPAWIEAVHEQRCLVELDGYRTPLMGSFVVCCGPSATRDFVSRIRQKVERMGALFLEATQRAALLRNSVTHVVLMPRQSSAEVAGQLPNIHIVMEEWVNECERQGRLLDEHQFGPLSAGDRAVKLPSASDGAAAGQLAPDATAKGSSEATLLGKDGVCGMENTGILPTLCNEKRRAPLVAANEEQIYMHLSRFDGVFSHRPVPLFMDQVVVFFLDVPSEPIKQHLTRLLHQAGGLVQRTSDSRMITHIVFCGSMSPVMELKEIKQSYASLMASTHASVSELMSANGALFVSLLWLLECFEHGKLLAPCGFEVSLPPLPAAAAAAANMSSPSLSEGLGFVKEKTAYGTLRVALNAGMNLARLTEDVGQHENASIAKSDIFRGLRFDLGPLMEINRSLAETARREILACGGRVLCLHSDSLRLKSGVPTHVLWPTVRRAEQEERLLRKHDGQDHGASAIQIGSLSRSRSRSKPEFEDCVSAEVEGEDGAASGLAVGSSRGLISVPADITVSWIEACLKEMRVLNADACILYQPLPPPAVEEFRSLVLCLTGFSSKSASNQNQQRNWRRKTLTSCITLLGAGYSEDLLRSKTTHLICDSAYLSAEKPSDKLKRAREWGINVVNVDWLLCSARAGRPLPSESFKSALVMSTPSERRQGVAEGDTVGAISQHGRPATVLSRETPQSASLRAADLVSFFGKRTRDAAPPTPTDDERPNNPLHAESKSKEASVRASLAKRNANISGVGSNREKRQRASTAPATVGQWHDEHNDSDDHFEDEHNERNPFGDAVASQEYIVFKNDANAFFSTLKFTANQDGERGSSRSMDAECQREHLESDLYAPGTKAAANAIENVSAAKTSNANSQAKNQDTAGGDLRGPMASSRPRRAAATRSRR</sequence>
<proteinExistence type="predicted"/>
<dbReference type="SUPFAM" id="SSF52113">
    <property type="entry name" value="BRCT domain"/>
    <property type="match status" value="4"/>
</dbReference>
<dbReference type="InterPro" id="IPR036420">
    <property type="entry name" value="BRCT_dom_sf"/>
</dbReference>
<feature type="domain" description="BRCT" evidence="3">
    <location>
        <begin position="220"/>
        <end position="316"/>
    </location>
</feature>
<feature type="compositionally biased region" description="Basic and acidic residues" evidence="2">
    <location>
        <begin position="908"/>
        <end position="926"/>
    </location>
</feature>